<comment type="caution">
    <text evidence="2">The sequence shown here is derived from an EMBL/GenBank/DDBJ whole genome shotgun (WGS) entry which is preliminary data.</text>
</comment>
<reference evidence="2 3" key="1">
    <citation type="submission" date="2019-10" db="EMBL/GenBank/DDBJ databases">
        <authorList>
            <person name="Palmer J.M."/>
        </authorList>
    </citation>
    <scope>NUCLEOTIDE SEQUENCE [LARGE SCALE GENOMIC DNA]</scope>
    <source>
        <strain evidence="2 3">TWF718</strain>
    </source>
</reference>
<feature type="compositionally biased region" description="Low complexity" evidence="1">
    <location>
        <begin position="9"/>
        <end position="25"/>
    </location>
</feature>
<dbReference type="Proteomes" id="UP001313282">
    <property type="component" value="Unassembled WGS sequence"/>
</dbReference>
<protein>
    <submittedName>
        <fullName evidence="2">Uncharacterized protein</fullName>
    </submittedName>
</protein>
<feature type="compositionally biased region" description="Polar residues" evidence="1">
    <location>
        <begin position="80"/>
        <end position="91"/>
    </location>
</feature>
<dbReference type="AlphaFoldDB" id="A0AAN8RG62"/>
<organism evidence="2 3">
    <name type="scientific">Orbilia javanica</name>
    <dbReference type="NCBI Taxonomy" id="47235"/>
    <lineage>
        <taxon>Eukaryota</taxon>
        <taxon>Fungi</taxon>
        <taxon>Dikarya</taxon>
        <taxon>Ascomycota</taxon>
        <taxon>Pezizomycotina</taxon>
        <taxon>Orbiliomycetes</taxon>
        <taxon>Orbiliales</taxon>
        <taxon>Orbiliaceae</taxon>
        <taxon>Orbilia</taxon>
    </lineage>
</organism>
<feature type="compositionally biased region" description="Polar residues" evidence="1">
    <location>
        <begin position="39"/>
        <end position="52"/>
    </location>
</feature>
<feature type="region of interest" description="Disordered" evidence="1">
    <location>
        <begin position="1"/>
        <end position="52"/>
    </location>
</feature>
<evidence type="ECO:0000313" key="3">
    <source>
        <dbReference type="Proteomes" id="UP001313282"/>
    </source>
</evidence>
<keyword evidence="3" id="KW-1185">Reference proteome</keyword>
<evidence type="ECO:0000313" key="2">
    <source>
        <dbReference type="EMBL" id="KAK6355665.1"/>
    </source>
</evidence>
<feature type="region of interest" description="Disordered" evidence="1">
    <location>
        <begin position="64"/>
        <end position="91"/>
    </location>
</feature>
<evidence type="ECO:0000256" key="1">
    <source>
        <dbReference type="SAM" id="MobiDB-lite"/>
    </source>
</evidence>
<dbReference type="EMBL" id="JAVHNR010000001">
    <property type="protein sequence ID" value="KAK6355665.1"/>
    <property type="molecule type" value="Genomic_DNA"/>
</dbReference>
<sequence>MAIPIFLPSNNSQSQRRTGSRSQQQEPDSPTLELGGGTSQSNNSRVSYTNSNINWQEVRDVVRSRENQPRQAGIYGASGFSGSLHQATLPS</sequence>
<gene>
    <name evidence="2" type="ORF">TWF718_000057</name>
</gene>
<accession>A0AAN8RG62</accession>
<proteinExistence type="predicted"/>
<name>A0AAN8RG62_9PEZI</name>